<keyword evidence="5" id="KW-1185">Reference proteome</keyword>
<gene>
    <name evidence="4" type="ORF">SELMODRAFT_428850</name>
</gene>
<dbReference type="eggNOG" id="ENOG502QT9C">
    <property type="taxonomic scope" value="Eukaryota"/>
</dbReference>
<evidence type="ECO:0000256" key="2">
    <source>
        <dbReference type="ARBA" id="ARBA00022777"/>
    </source>
</evidence>
<dbReference type="STRING" id="88036.D8T477"/>
<evidence type="ECO:0000313" key="5">
    <source>
        <dbReference type="Proteomes" id="UP000001514"/>
    </source>
</evidence>
<dbReference type="EMBL" id="GL377673">
    <property type="protein sequence ID" value="EFJ08520.1"/>
    <property type="molecule type" value="Genomic_DNA"/>
</dbReference>
<dbReference type="PANTHER" id="PTHR43527">
    <property type="entry name" value="4-DIPHOSPHOCYTIDYL-2-C-METHYL-D-ERYTHRITOL KINASE, CHLOROPLASTIC"/>
    <property type="match status" value="1"/>
</dbReference>
<evidence type="ECO:0000256" key="1">
    <source>
        <dbReference type="ARBA" id="ARBA00022741"/>
    </source>
</evidence>
<proteinExistence type="predicted"/>
<dbReference type="SUPFAM" id="SSF54211">
    <property type="entry name" value="Ribosomal protein S5 domain 2-like"/>
    <property type="match status" value="1"/>
</dbReference>
<dbReference type="Gramene" id="EFJ08520">
    <property type="protein sequence ID" value="EFJ08520"/>
    <property type="gene ID" value="SELMODRAFT_428850"/>
</dbReference>
<protein>
    <submittedName>
        <fullName evidence="4">Uncharacterized protein</fullName>
    </submittedName>
</protein>
<sequence length="176" mass="19649">MASPSLHFADPASNLIGSFASFQGPKCRRRSFLRVIESSGSKKLEIVYDPVGRYEELTKELQSSGGFARNLTLFLPSKINDFLGITSKRPDGYHDLTSLFHVISLGDTLKFSVSPSKKKDSLTTNVFGIPLDDSNLVKLSIHLFLRIYKTFLEFQVVLALEVAVVMPPLLSRLQNR</sequence>
<organism evidence="5">
    <name type="scientific">Selaginella moellendorffii</name>
    <name type="common">Spikemoss</name>
    <dbReference type="NCBI Taxonomy" id="88036"/>
    <lineage>
        <taxon>Eukaryota</taxon>
        <taxon>Viridiplantae</taxon>
        <taxon>Streptophyta</taxon>
        <taxon>Embryophyta</taxon>
        <taxon>Tracheophyta</taxon>
        <taxon>Lycopodiopsida</taxon>
        <taxon>Selaginellales</taxon>
        <taxon>Selaginellaceae</taxon>
        <taxon>Selaginella</taxon>
    </lineage>
</organism>
<dbReference type="InterPro" id="IPR014721">
    <property type="entry name" value="Ribsml_uS5_D2-typ_fold_subgr"/>
</dbReference>
<reference evidence="4 5" key="1">
    <citation type="journal article" date="2011" name="Science">
        <title>The Selaginella genome identifies genetic changes associated with the evolution of vascular plants.</title>
        <authorList>
            <person name="Banks J.A."/>
            <person name="Nishiyama T."/>
            <person name="Hasebe M."/>
            <person name="Bowman J.L."/>
            <person name="Gribskov M."/>
            <person name="dePamphilis C."/>
            <person name="Albert V.A."/>
            <person name="Aono N."/>
            <person name="Aoyama T."/>
            <person name="Ambrose B.A."/>
            <person name="Ashton N.W."/>
            <person name="Axtell M.J."/>
            <person name="Barker E."/>
            <person name="Barker M.S."/>
            <person name="Bennetzen J.L."/>
            <person name="Bonawitz N.D."/>
            <person name="Chapple C."/>
            <person name="Cheng C."/>
            <person name="Correa L.G."/>
            <person name="Dacre M."/>
            <person name="DeBarry J."/>
            <person name="Dreyer I."/>
            <person name="Elias M."/>
            <person name="Engstrom E.M."/>
            <person name="Estelle M."/>
            <person name="Feng L."/>
            <person name="Finet C."/>
            <person name="Floyd S.K."/>
            <person name="Frommer W.B."/>
            <person name="Fujita T."/>
            <person name="Gramzow L."/>
            <person name="Gutensohn M."/>
            <person name="Harholt J."/>
            <person name="Hattori M."/>
            <person name="Heyl A."/>
            <person name="Hirai T."/>
            <person name="Hiwatashi Y."/>
            <person name="Ishikawa M."/>
            <person name="Iwata M."/>
            <person name="Karol K.G."/>
            <person name="Koehler B."/>
            <person name="Kolukisaoglu U."/>
            <person name="Kubo M."/>
            <person name="Kurata T."/>
            <person name="Lalonde S."/>
            <person name="Li K."/>
            <person name="Li Y."/>
            <person name="Litt A."/>
            <person name="Lyons E."/>
            <person name="Manning G."/>
            <person name="Maruyama T."/>
            <person name="Michael T.P."/>
            <person name="Mikami K."/>
            <person name="Miyazaki S."/>
            <person name="Morinaga S."/>
            <person name="Murata T."/>
            <person name="Mueller-Roeber B."/>
            <person name="Nelson D.R."/>
            <person name="Obara M."/>
            <person name="Oguri Y."/>
            <person name="Olmstead R.G."/>
            <person name="Onodera N."/>
            <person name="Petersen B.L."/>
            <person name="Pils B."/>
            <person name="Prigge M."/>
            <person name="Rensing S.A."/>
            <person name="Riano-Pachon D.M."/>
            <person name="Roberts A.W."/>
            <person name="Sato Y."/>
            <person name="Scheller H.V."/>
            <person name="Schulz B."/>
            <person name="Schulz C."/>
            <person name="Shakirov E.V."/>
            <person name="Shibagaki N."/>
            <person name="Shinohara N."/>
            <person name="Shippen D.E."/>
            <person name="Soerensen I."/>
            <person name="Sotooka R."/>
            <person name="Sugimoto N."/>
            <person name="Sugita M."/>
            <person name="Sumikawa N."/>
            <person name="Tanurdzic M."/>
            <person name="Theissen G."/>
            <person name="Ulvskov P."/>
            <person name="Wakazuki S."/>
            <person name="Weng J.K."/>
            <person name="Willats W.W."/>
            <person name="Wipf D."/>
            <person name="Wolf P.G."/>
            <person name="Yang L."/>
            <person name="Zimmer A.D."/>
            <person name="Zhu Q."/>
            <person name="Mitros T."/>
            <person name="Hellsten U."/>
            <person name="Loque D."/>
            <person name="Otillar R."/>
            <person name="Salamov A."/>
            <person name="Schmutz J."/>
            <person name="Shapiro H."/>
            <person name="Lindquist E."/>
            <person name="Lucas S."/>
            <person name="Rokhsar D."/>
            <person name="Grigoriev I.V."/>
        </authorList>
    </citation>
    <scope>NUCLEOTIDE SEQUENCE [LARGE SCALE GENOMIC DNA]</scope>
</reference>
<dbReference type="GO" id="GO:0005524">
    <property type="term" value="F:ATP binding"/>
    <property type="evidence" value="ECO:0007669"/>
    <property type="project" value="UniProtKB-KW"/>
</dbReference>
<dbReference type="InterPro" id="IPR020568">
    <property type="entry name" value="Ribosomal_Su5_D2-typ_SF"/>
</dbReference>
<accession>D8T477</accession>
<dbReference type="Proteomes" id="UP000001514">
    <property type="component" value="Unassembled WGS sequence"/>
</dbReference>
<dbReference type="Gene3D" id="3.30.230.10">
    <property type="match status" value="1"/>
</dbReference>
<evidence type="ECO:0000256" key="3">
    <source>
        <dbReference type="ARBA" id="ARBA00022840"/>
    </source>
</evidence>
<evidence type="ECO:0000313" key="4">
    <source>
        <dbReference type="EMBL" id="EFJ08520.1"/>
    </source>
</evidence>
<name>D8T477_SELML</name>
<keyword evidence="2" id="KW-0808">Transferase</keyword>
<dbReference type="HOGENOM" id="CLU_1527726_0_0_1"/>
<dbReference type="AlphaFoldDB" id="D8T477"/>
<dbReference type="KEGG" id="smo:SELMODRAFT_428850"/>
<dbReference type="GO" id="GO:0016301">
    <property type="term" value="F:kinase activity"/>
    <property type="evidence" value="ECO:0007669"/>
    <property type="project" value="UniProtKB-KW"/>
</dbReference>
<keyword evidence="2" id="KW-0418">Kinase</keyword>
<dbReference type="InParanoid" id="D8T477"/>
<dbReference type="PANTHER" id="PTHR43527:SF2">
    <property type="entry name" value="4-DIPHOSPHOCYTIDYL-2-C-METHYL-D-ERYTHRITOL KINASE, CHLOROPLASTIC"/>
    <property type="match status" value="1"/>
</dbReference>
<keyword evidence="3" id="KW-0067">ATP-binding</keyword>
<keyword evidence="1" id="KW-0547">Nucleotide-binding</keyword>